<dbReference type="RefSeq" id="WP_317994523.1">
    <property type="nucleotide sequence ID" value="NZ_AP025523.1"/>
</dbReference>
<dbReference type="GO" id="GO:0051082">
    <property type="term" value="F:unfolded protein binding"/>
    <property type="evidence" value="ECO:0007669"/>
    <property type="project" value="UniProtKB-UniRule"/>
</dbReference>
<dbReference type="Gene3D" id="3.90.1280.10">
    <property type="entry name" value="HSP33 redox switch-like"/>
    <property type="match status" value="1"/>
</dbReference>
<dbReference type="PANTHER" id="PTHR30111">
    <property type="entry name" value="33 KDA CHAPERONIN"/>
    <property type="match status" value="1"/>
</dbReference>
<dbReference type="PIRSF" id="PIRSF005261">
    <property type="entry name" value="Heat_shock_Hsp33"/>
    <property type="match status" value="1"/>
</dbReference>
<dbReference type="SUPFAM" id="SSF118352">
    <property type="entry name" value="HSP33 redox switch-like"/>
    <property type="match status" value="1"/>
</dbReference>
<reference evidence="7 8" key="1">
    <citation type="journal article" date="2022" name="ISME Commun">
        <title>Vulcanimicrobium alpinus gen. nov. sp. nov., the first cultivated representative of the candidate phylum 'Eremiobacterota', is a metabolically versatile aerobic anoxygenic phototroph.</title>
        <authorList>
            <person name="Yabe S."/>
            <person name="Muto K."/>
            <person name="Abe K."/>
            <person name="Yokota A."/>
            <person name="Staudigel H."/>
            <person name="Tebo B.M."/>
        </authorList>
    </citation>
    <scope>NUCLEOTIDE SEQUENCE [LARGE SCALE GENOMIC DNA]</scope>
    <source>
        <strain evidence="7 8">WC8-2</strain>
    </source>
</reference>
<evidence type="ECO:0000313" key="7">
    <source>
        <dbReference type="EMBL" id="BDE06888.1"/>
    </source>
</evidence>
<accession>A0AAN1XWX3</accession>
<dbReference type="HAMAP" id="MF_00117">
    <property type="entry name" value="HslO"/>
    <property type="match status" value="1"/>
</dbReference>
<dbReference type="InterPro" id="IPR016154">
    <property type="entry name" value="Heat_shock_Hsp33_C"/>
</dbReference>
<dbReference type="NCBIfam" id="NF001033">
    <property type="entry name" value="PRK00114.1"/>
    <property type="match status" value="1"/>
</dbReference>
<proteinExistence type="inferred from homology"/>
<name>A0AAN1XWX3_UNVUL</name>
<comment type="subcellular location">
    <subcellularLocation>
        <location evidence="6">Cytoplasm</location>
    </subcellularLocation>
</comment>
<keyword evidence="1 6" id="KW-0963">Cytoplasm</keyword>
<comment type="function">
    <text evidence="6">Redox regulated molecular chaperone. Protects both thermally unfolding and oxidatively damaged proteins from irreversible aggregation. Plays an important role in the bacterial defense system toward oxidative stress.</text>
</comment>
<evidence type="ECO:0000313" key="8">
    <source>
        <dbReference type="Proteomes" id="UP001317532"/>
    </source>
</evidence>
<sequence>MDRIVTASAARGTVSLVAGITTHLVRDARERHDLAPTASAAVGRLLTAAALLGTSLKGRERLTLQIAGDGPLGKVTADAWSTGTHAVGARAYARNPSADVPLNGRGKFDVARVVGGGSLQVTKNYEVGHPYNGIVPLVSGEIGDDVAAYLANSEQIPSIVAVGVLADPRGIRAAGGVIAQVMPGADESTIATLERASQAMAPVTTQIVDGADPAALIDAVAGSLEVKLFDTYDVRFDCRCTREKVEIVLLGLGKDELAKLASEQPETEATCDFCGERYVLSADDVRALSARA</sequence>
<evidence type="ECO:0000256" key="1">
    <source>
        <dbReference type="ARBA" id="ARBA00022490"/>
    </source>
</evidence>
<feature type="disulfide bond" description="Redox-active" evidence="6">
    <location>
        <begin position="238"/>
        <end position="240"/>
    </location>
</feature>
<dbReference type="SUPFAM" id="SSF64397">
    <property type="entry name" value="Hsp33 domain"/>
    <property type="match status" value="1"/>
</dbReference>
<dbReference type="Gene3D" id="3.55.30.10">
    <property type="entry name" value="Hsp33 domain"/>
    <property type="match status" value="1"/>
</dbReference>
<dbReference type="GO" id="GO:0042026">
    <property type="term" value="P:protein refolding"/>
    <property type="evidence" value="ECO:0007669"/>
    <property type="project" value="TreeGrafter"/>
</dbReference>
<dbReference type="PANTHER" id="PTHR30111:SF1">
    <property type="entry name" value="33 KDA CHAPERONIN"/>
    <property type="match status" value="1"/>
</dbReference>
<evidence type="ECO:0000256" key="2">
    <source>
        <dbReference type="ARBA" id="ARBA00022833"/>
    </source>
</evidence>
<keyword evidence="2 6" id="KW-0862">Zinc</keyword>
<dbReference type="Proteomes" id="UP001317532">
    <property type="component" value="Chromosome"/>
</dbReference>
<feature type="disulfide bond" description="Redox-active" evidence="6">
    <location>
        <begin position="271"/>
        <end position="274"/>
    </location>
</feature>
<gene>
    <name evidence="6 7" type="primary">hslO</name>
    <name evidence="7" type="ORF">WPS_21640</name>
</gene>
<dbReference type="GO" id="GO:0044183">
    <property type="term" value="F:protein folding chaperone"/>
    <property type="evidence" value="ECO:0007669"/>
    <property type="project" value="TreeGrafter"/>
</dbReference>
<dbReference type="KEGG" id="vab:WPS_21640"/>
<comment type="similarity">
    <text evidence="6">Belongs to the HSP33 family.</text>
</comment>
<keyword evidence="3 6" id="KW-1015">Disulfide bond</keyword>
<dbReference type="GO" id="GO:0005737">
    <property type="term" value="C:cytoplasm"/>
    <property type="evidence" value="ECO:0007669"/>
    <property type="project" value="UniProtKB-SubCell"/>
</dbReference>
<dbReference type="InterPro" id="IPR016153">
    <property type="entry name" value="Heat_shock_Hsp33_N"/>
</dbReference>
<dbReference type="AlphaFoldDB" id="A0AAN1XWX3"/>
<dbReference type="CDD" id="cd00498">
    <property type="entry name" value="Hsp33"/>
    <property type="match status" value="1"/>
</dbReference>
<comment type="PTM">
    <text evidence="6">Under oxidizing conditions two disulfide bonds are formed involving the reactive cysteines. Under reducing conditions zinc is bound to the reactive cysteines and the protein is inactive.</text>
</comment>
<protein>
    <recommendedName>
        <fullName evidence="6">33 kDa chaperonin</fullName>
    </recommendedName>
    <alternativeName>
        <fullName evidence="6">Heat shock protein 33 homolog</fullName>
        <shortName evidence="6">HSP33</shortName>
    </alternativeName>
</protein>
<keyword evidence="8" id="KW-1185">Reference proteome</keyword>
<keyword evidence="5 6" id="KW-0676">Redox-active center</keyword>
<evidence type="ECO:0000256" key="4">
    <source>
        <dbReference type="ARBA" id="ARBA00023186"/>
    </source>
</evidence>
<evidence type="ECO:0000256" key="6">
    <source>
        <dbReference type="HAMAP-Rule" id="MF_00117"/>
    </source>
</evidence>
<organism evidence="7 8">
    <name type="scientific">Vulcanimicrobium alpinum</name>
    <dbReference type="NCBI Taxonomy" id="3016050"/>
    <lineage>
        <taxon>Bacteria</taxon>
        <taxon>Bacillati</taxon>
        <taxon>Vulcanimicrobiota</taxon>
        <taxon>Vulcanimicrobiia</taxon>
        <taxon>Vulcanimicrobiales</taxon>
        <taxon>Vulcanimicrobiaceae</taxon>
        <taxon>Vulcanimicrobium</taxon>
    </lineage>
</organism>
<dbReference type="InterPro" id="IPR000397">
    <property type="entry name" value="Heat_shock_Hsp33"/>
</dbReference>
<keyword evidence="4 6" id="KW-0143">Chaperone</keyword>
<evidence type="ECO:0000256" key="5">
    <source>
        <dbReference type="ARBA" id="ARBA00023284"/>
    </source>
</evidence>
<evidence type="ECO:0000256" key="3">
    <source>
        <dbReference type="ARBA" id="ARBA00023157"/>
    </source>
</evidence>
<dbReference type="Pfam" id="PF01430">
    <property type="entry name" value="HSP33"/>
    <property type="match status" value="1"/>
</dbReference>
<dbReference type="EMBL" id="AP025523">
    <property type="protein sequence ID" value="BDE06888.1"/>
    <property type="molecule type" value="Genomic_DNA"/>
</dbReference>